<proteinExistence type="predicted"/>
<evidence type="ECO:0000256" key="2">
    <source>
        <dbReference type="ARBA" id="ARBA00022448"/>
    </source>
</evidence>
<dbReference type="AlphaFoldDB" id="A0A4R7B9Q1"/>
<evidence type="ECO:0000313" key="8">
    <source>
        <dbReference type="EMBL" id="TDR81568.1"/>
    </source>
</evidence>
<evidence type="ECO:0000256" key="7">
    <source>
        <dbReference type="SAM" id="Phobius"/>
    </source>
</evidence>
<gene>
    <name evidence="8" type="ORF">DFP86_103221</name>
</gene>
<comment type="subcellular location">
    <subcellularLocation>
        <location evidence="1">Membrane</location>
        <topology evidence="1">Multi-pass membrane protein</topology>
    </subcellularLocation>
</comment>
<dbReference type="Pfam" id="PF01566">
    <property type="entry name" value="Nramp"/>
    <property type="match status" value="1"/>
</dbReference>
<dbReference type="InterPro" id="IPR001046">
    <property type="entry name" value="NRAMP_fam"/>
</dbReference>
<name>A0A4R7B9Q1_9NEIS</name>
<keyword evidence="3 7" id="KW-0812">Transmembrane</keyword>
<feature type="transmembrane region" description="Helical" evidence="7">
    <location>
        <begin position="283"/>
        <end position="305"/>
    </location>
</feature>
<dbReference type="GO" id="GO:0015293">
    <property type="term" value="F:symporter activity"/>
    <property type="evidence" value="ECO:0007669"/>
    <property type="project" value="UniProtKB-KW"/>
</dbReference>
<protein>
    <submittedName>
        <fullName evidence="8">NRAMP (Natural resistance-associated macrophage protein)-like metal ion transporter</fullName>
    </submittedName>
</protein>
<dbReference type="OrthoDB" id="9787548at2"/>
<evidence type="ECO:0000256" key="3">
    <source>
        <dbReference type="ARBA" id="ARBA00022692"/>
    </source>
</evidence>
<feature type="transmembrane region" description="Helical" evidence="7">
    <location>
        <begin position="120"/>
        <end position="138"/>
    </location>
</feature>
<dbReference type="GO" id="GO:0015086">
    <property type="term" value="F:cadmium ion transmembrane transporter activity"/>
    <property type="evidence" value="ECO:0007669"/>
    <property type="project" value="TreeGrafter"/>
</dbReference>
<evidence type="ECO:0000256" key="5">
    <source>
        <dbReference type="ARBA" id="ARBA00022989"/>
    </source>
</evidence>
<keyword evidence="9" id="KW-1185">Reference proteome</keyword>
<feature type="transmembrane region" description="Helical" evidence="7">
    <location>
        <begin position="230"/>
        <end position="253"/>
    </location>
</feature>
<feature type="transmembrane region" description="Helical" evidence="7">
    <location>
        <begin position="90"/>
        <end position="108"/>
    </location>
</feature>
<evidence type="ECO:0000256" key="6">
    <source>
        <dbReference type="ARBA" id="ARBA00023136"/>
    </source>
</evidence>
<dbReference type="EMBL" id="SNZP01000003">
    <property type="protein sequence ID" value="TDR81568.1"/>
    <property type="molecule type" value="Genomic_DNA"/>
</dbReference>
<dbReference type="PANTHER" id="PTHR11706:SF33">
    <property type="entry name" value="NATURAL RESISTANCE-ASSOCIATED MACROPHAGE PROTEIN 2"/>
    <property type="match status" value="1"/>
</dbReference>
<sequence length="413" mass="43639">MDAIALAPPSRLKRALAIFGPGLVVMLADTDAGSIITAAQSGAQWGYKLLLLQILLIPVLYIVQELTVRLGTVTGKGHGDLIKHHFGRRWGWLSVGTLLAACLGALLTEMSGLVGVGQMYGIPAWQMLSAAVAGLSLMAYTGSYRSVERIAIALGAFELVFVVVACKARPEGAAMLAGLSSMPLGNHDYLFLVAANIGAVIMPWMVFYQQSAVVEKGLRVHHLRAARWDTAIGAVVTQVIMAMVLIVTAATLASRGHSHAELNTVQQIADAITPFLGEQTGKLLFGMGMIGASLVAAIVVTLTAARALGELMGYRHTLEHSPRQAPWFYATYTLSLLLAALFVGSGASMITIGVGVQVMNALLLPIVLGFLYLLARRLPSPYRLKGAYAWVAASIIGVTVCLGVYSGIAGLFA</sequence>
<dbReference type="GO" id="GO:0005384">
    <property type="term" value="F:manganese ion transmembrane transporter activity"/>
    <property type="evidence" value="ECO:0007669"/>
    <property type="project" value="TreeGrafter"/>
</dbReference>
<dbReference type="GO" id="GO:0034755">
    <property type="term" value="P:iron ion transmembrane transport"/>
    <property type="evidence" value="ECO:0007669"/>
    <property type="project" value="TreeGrafter"/>
</dbReference>
<evidence type="ECO:0000256" key="4">
    <source>
        <dbReference type="ARBA" id="ARBA00022847"/>
    </source>
</evidence>
<feature type="transmembrane region" description="Helical" evidence="7">
    <location>
        <begin position="387"/>
        <end position="412"/>
    </location>
</feature>
<keyword evidence="6 7" id="KW-0472">Membrane</keyword>
<feature type="transmembrane region" description="Helical" evidence="7">
    <location>
        <begin position="150"/>
        <end position="170"/>
    </location>
</feature>
<evidence type="ECO:0000256" key="1">
    <source>
        <dbReference type="ARBA" id="ARBA00004141"/>
    </source>
</evidence>
<reference evidence="8 9" key="1">
    <citation type="submission" date="2019-03" db="EMBL/GenBank/DDBJ databases">
        <title>Genomic Encyclopedia of Type Strains, Phase III (KMG-III): the genomes of soil and plant-associated and newly described type strains.</title>
        <authorList>
            <person name="Whitman W."/>
        </authorList>
    </citation>
    <scope>NUCLEOTIDE SEQUENCE [LARGE SCALE GENOMIC DNA]</scope>
    <source>
        <strain evidence="8 9">CECT 8976</strain>
    </source>
</reference>
<dbReference type="RefSeq" id="WP_133678931.1">
    <property type="nucleotide sequence ID" value="NZ_SNZP01000003.1"/>
</dbReference>
<feature type="transmembrane region" description="Helical" evidence="7">
    <location>
        <begin position="190"/>
        <end position="209"/>
    </location>
</feature>
<feature type="transmembrane region" description="Helical" evidence="7">
    <location>
        <begin position="45"/>
        <end position="63"/>
    </location>
</feature>
<keyword evidence="2" id="KW-0813">Transport</keyword>
<feature type="transmembrane region" description="Helical" evidence="7">
    <location>
        <begin position="16"/>
        <end position="39"/>
    </location>
</feature>
<feature type="transmembrane region" description="Helical" evidence="7">
    <location>
        <begin position="326"/>
        <end position="344"/>
    </location>
</feature>
<keyword evidence="5 7" id="KW-1133">Transmembrane helix</keyword>
<dbReference type="PANTHER" id="PTHR11706">
    <property type="entry name" value="SOLUTE CARRIER PROTEIN FAMILY 11 MEMBER"/>
    <property type="match status" value="1"/>
</dbReference>
<keyword evidence="4" id="KW-0769">Symport</keyword>
<accession>A0A4R7B9Q1</accession>
<evidence type="ECO:0000313" key="9">
    <source>
        <dbReference type="Proteomes" id="UP000295611"/>
    </source>
</evidence>
<comment type="caution">
    <text evidence="8">The sequence shown here is derived from an EMBL/GenBank/DDBJ whole genome shotgun (WGS) entry which is preliminary data.</text>
</comment>
<organism evidence="8 9">
    <name type="scientific">Paludibacterium purpuratum</name>
    <dbReference type="NCBI Taxonomy" id="1144873"/>
    <lineage>
        <taxon>Bacteria</taxon>
        <taxon>Pseudomonadati</taxon>
        <taxon>Pseudomonadota</taxon>
        <taxon>Betaproteobacteria</taxon>
        <taxon>Neisseriales</taxon>
        <taxon>Chromobacteriaceae</taxon>
        <taxon>Paludibacterium</taxon>
    </lineage>
</organism>
<feature type="transmembrane region" description="Helical" evidence="7">
    <location>
        <begin position="350"/>
        <end position="375"/>
    </location>
</feature>
<dbReference type="Proteomes" id="UP000295611">
    <property type="component" value="Unassembled WGS sequence"/>
</dbReference>
<dbReference type="GO" id="GO:0005886">
    <property type="term" value="C:plasma membrane"/>
    <property type="evidence" value="ECO:0007669"/>
    <property type="project" value="TreeGrafter"/>
</dbReference>